<dbReference type="EMBL" id="DUGH01000007">
    <property type="protein sequence ID" value="HIH15826.1"/>
    <property type="molecule type" value="Genomic_DNA"/>
</dbReference>
<accession>A0A7J4JKN5</accession>
<dbReference type="AlphaFoldDB" id="A0A7J4JKN5"/>
<dbReference type="EMBL" id="JAGVWE010000006">
    <property type="protein sequence ID" value="MBS3063670.1"/>
    <property type="molecule type" value="Genomic_DNA"/>
</dbReference>
<protein>
    <submittedName>
        <fullName evidence="2">UPF0175 family protein</fullName>
    </submittedName>
</protein>
<proteinExistence type="predicted"/>
<dbReference type="InterPro" id="IPR005368">
    <property type="entry name" value="UPF0175"/>
</dbReference>
<reference evidence="3" key="1">
    <citation type="journal article" date="2020" name="bioRxiv">
        <title>A rank-normalized archaeal taxonomy based on genome phylogeny resolves widespread incomplete and uneven classifications.</title>
        <authorList>
            <person name="Rinke C."/>
            <person name="Chuvochina M."/>
            <person name="Mussig A.J."/>
            <person name="Chaumeil P.-A."/>
            <person name="Waite D.W."/>
            <person name="Whitman W.B."/>
            <person name="Parks D.H."/>
            <person name="Hugenholtz P."/>
        </authorList>
    </citation>
    <scope>NUCLEOTIDE SEQUENCE [LARGE SCALE GENOMIC DNA]</scope>
</reference>
<comment type="caution">
    <text evidence="1">The sequence shown here is derived from an EMBL/GenBank/DDBJ whole genome shotgun (WGS) entry which is preliminary data.</text>
</comment>
<reference evidence="2" key="2">
    <citation type="submission" date="2021-03" db="EMBL/GenBank/DDBJ databases">
        <authorList>
            <person name="Jaffe A."/>
        </authorList>
    </citation>
    <scope>NUCLEOTIDE SEQUENCE</scope>
    <source>
        <strain evidence="2">RIFCSPLOWO2_01_FULL_58_19</strain>
    </source>
</reference>
<evidence type="ECO:0000313" key="1">
    <source>
        <dbReference type="EMBL" id="HIH15826.1"/>
    </source>
</evidence>
<organism evidence="1 3">
    <name type="scientific">Candidatus Iainarchaeum sp</name>
    <dbReference type="NCBI Taxonomy" id="3101447"/>
    <lineage>
        <taxon>Archaea</taxon>
        <taxon>Candidatus Iainarchaeota</taxon>
        <taxon>Candidatus Iainarchaeia</taxon>
        <taxon>Candidatus Iainarchaeales</taxon>
        <taxon>Candidatus Iainarchaeaceae</taxon>
        <taxon>Candidatus Iainarchaeum</taxon>
    </lineage>
</organism>
<sequence>MMKSVEKSFLADALKAYENGQLTLWRAAKKAGLSLWEMMDECQRKQAQVPYSVKDFAEDMGKA</sequence>
<gene>
    <name evidence="1" type="ORF">HA252_00270</name>
    <name evidence="2" type="ORF">J4203_07445</name>
</gene>
<evidence type="ECO:0000313" key="3">
    <source>
        <dbReference type="Proteomes" id="UP000564964"/>
    </source>
</evidence>
<dbReference type="Proteomes" id="UP000564964">
    <property type="component" value="Unassembled WGS sequence"/>
</dbReference>
<dbReference type="Proteomes" id="UP000678237">
    <property type="component" value="Unassembled WGS sequence"/>
</dbReference>
<reference evidence="2" key="3">
    <citation type="submission" date="2021-05" db="EMBL/GenBank/DDBJ databases">
        <title>Protein family content uncovers lineage relationships and bacterial pathway maintenance mechanisms in DPANN archaea.</title>
        <authorList>
            <person name="Castelle C.J."/>
            <person name="Meheust R."/>
            <person name="Jaffe A.L."/>
            <person name="Seitz K."/>
            <person name="Gong X."/>
            <person name="Baker B.J."/>
            <person name="Banfield J.F."/>
        </authorList>
    </citation>
    <scope>NUCLEOTIDE SEQUENCE</scope>
    <source>
        <strain evidence="2">RIFCSPLOWO2_01_FULL_58_19</strain>
    </source>
</reference>
<dbReference type="Pfam" id="PF03683">
    <property type="entry name" value="UPF0175"/>
    <property type="match status" value="1"/>
</dbReference>
<evidence type="ECO:0000313" key="2">
    <source>
        <dbReference type="EMBL" id="MBS3063670.1"/>
    </source>
</evidence>
<name>A0A7J4JKN5_9ARCH</name>